<dbReference type="InterPro" id="IPR014352">
    <property type="entry name" value="FERM/acyl-CoA-bd_prot_sf"/>
</dbReference>
<reference evidence="6 7" key="1">
    <citation type="journal article" date="2023" name="Hortic Res">
        <title>Pangenome of water caltrop reveals structural variations and asymmetric subgenome divergence after allopolyploidization.</title>
        <authorList>
            <person name="Zhang X."/>
            <person name="Chen Y."/>
            <person name="Wang L."/>
            <person name="Yuan Y."/>
            <person name="Fang M."/>
            <person name="Shi L."/>
            <person name="Lu R."/>
            <person name="Comes H.P."/>
            <person name="Ma Y."/>
            <person name="Chen Y."/>
            <person name="Huang G."/>
            <person name="Zhou Y."/>
            <person name="Zheng Z."/>
            <person name="Qiu Y."/>
        </authorList>
    </citation>
    <scope>NUCLEOTIDE SEQUENCE [LARGE SCALE GENOMIC DNA]</scope>
    <source>
        <tissue evidence="6">Roots</tissue>
    </source>
</reference>
<dbReference type="Gene3D" id="1.20.80.10">
    <property type="match status" value="1"/>
</dbReference>
<feature type="domain" description="ACB" evidence="5">
    <location>
        <begin position="207"/>
        <end position="298"/>
    </location>
</feature>
<dbReference type="PROSITE" id="PS51228">
    <property type="entry name" value="ACB_2"/>
    <property type="match status" value="1"/>
</dbReference>
<keyword evidence="7" id="KW-1185">Reference proteome</keyword>
<evidence type="ECO:0000259" key="5">
    <source>
        <dbReference type="PROSITE" id="PS51228"/>
    </source>
</evidence>
<dbReference type="EMBL" id="JAXIOK010000004">
    <property type="protein sequence ID" value="KAK4773020.1"/>
    <property type="molecule type" value="Genomic_DNA"/>
</dbReference>
<accession>A0AAN7L024</accession>
<dbReference type="PANTHER" id="PTHR23310:SF105">
    <property type="entry name" value="ACYL-COA-BINDING DOMAIN-CONTAINING PROTEIN 5"/>
    <property type="match status" value="1"/>
</dbReference>
<dbReference type="AlphaFoldDB" id="A0AAN7L024"/>
<dbReference type="Pfam" id="PF00887">
    <property type="entry name" value="ACBP"/>
    <property type="match status" value="1"/>
</dbReference>
<comment type="similarity">
    <text evidence="1">Belongs to the ACBP family.</text>
</comment>
<evidence type="ECO:0000313" key="6">
    <source>
        <dbReference type="EMBL" id="KAK4773020.1"/>
    </source>
</evidence>
<comment type="caution">
    <text evidence="6">The sequence shown here is derived from an EMBL/GenBank/DDBJ whole genome shotgun (WGS) entry which is preliminary data.</text>
</comment>
<gene>
    <name evidence="6" type="ORF">SAY87_028039</name>
</gene>
<dbReference type="InterPro" id="IPR035984">
    <property type="entry name" value="Acyl-CoA-binding_sf"/>
</dbReference>
<evidence type="ECO:0000256" key="1">
    <source>
        <dbReference type="ARBA" id="ARBA00005567"/>
    </source>
</evidence>
<evidence type="ECO:0000256" key="4">
    <source>
        <dbReference type="SAM" id="Phobius"/>
    </source>
</evidence>
<dbReference type="PANTHER" id="PTHR23310">
    <property type="entry name" value="ACYL-COA-BINDING PROTEIN, ACBP"/>
    <property type="match status" value="1"/>
</dbReference>
<evidence type="ECO:0000256" key="3">
    <source>
        <dbReference type="SAM" id="MobiDB-lite"/>
    </source>
</evidence>
<keyword evidence="2" id="KW-0446">Lipid-binding</keyword>
<keyword evidence="4" id="KW-1133">Transmembrane helix</keyword>
<feature type="transmembrane region" description="Helical" evidence="4">
    <location>
        <begin position="66"/>
        <end position="91"/>
    </location>
</feature>
<dbReference type="GO" id="GO:0000062">
    <property type="term" value="F:fatty-acyl-CoA binding"/>
    <property type="evidence" value="ECO:0007669"/>
    <property type="project" value="InterPro"/>
</dbReference>
<protein>
    <recommendedName>
        <fullName evidence="5">ACB domain-containing protein</fullName>
    </recommendedName>
</protein>
<evidence type="ECO:0000256" key="2">
    <source>
        <dbReference type="ARBA" id="ARBA00023121"/>
    </source>
</evidence>
<sequence>MSPKHMHCHPKNMGFDNPNPPSFTCLTSEFQFPTKRRKKEVYTLLLPQKNHLPSFLPSHLALPKKALMVLTLQLAFYLLLAALILLCVIFAKLREMDEAGQASSQRPVLRPLKDGEGVVLRSGRRGQVEFRRRVRFQGDDRRRDGLNVLLFKSGETAEEDAANRNFAREIEIEKESEETGNDGAWPDNQEVGRDNDDDWEGIEKTEVERAFDRAVLFFNSLKASGLGFSGMGYDQKMKLYGLHKVATEGPCHESPPLPFRVSARAKWNAWWKLGNMSPHDAMKQYIDLVSAISPQGMQIDTTASAQL</sequence>
<feature type="region of interest" description="Disordered" evidence="3">
    <location>
        <begin position="172"/>
        <end position="197"/>
    </location>
</feature>
<dbReference type="Proteomes" id="UP001345219">
    <property type="component" value="Chromosome 22"/>
</dbReference>
<dbReference type="GO" id="GO:0006631">
    <property type="term" value="P:fatty acid metabolic process"/>
    <property type="evidence" value="ECO:0007669"/>
    <property type="project" value="TreeGrafter"/>
</dbReference>
<name>A0AAN7L024_9MYRT</name>
<keyword evidence="4" id="KW-0472">Membrane</keyword>
<organism evidence="6 7">
    <name type="scientific">Trapa incisa</name>
    <dbReference type="NCBI Taxonomy" id="236973"/>
    <lineage>
        <taxon>Eukaryota</taxon>
        <taxon>Viridiplantae</taxon>
        <taxon>Streptophyta</taxon>
        <taxon>Embryophyta</taxon>
        <taxon>Tracheophyta</taxon>
        <taxon>Spermatophyta</taxon>
        <taxon>Magnoliopsida</taxon>
        <taxon>eudicotyledons</taxon>
        <taxon>Gunneridae</taxon>
        <taxon>Pentapetalae</taxon>
        <taxon>rosids</taxon>
        <taxon>malvids</taxon>
        <taxon>Myrtales</taxon>
        <taxon>Lythraceae</taxon>
        <taxon>Trapa</taxon>
    </lineage>
</organism>
<proteinExistence type="inferred from homology"/>
<dbReference type="InterPro" id="IPR000582">
    <property type="entry name" value="Acyl-CoA-binding_protein"/>
</dbReference>
<dbReference type="SUPFAM" id="SSF47027">
    <property type="entry name" value="Acyl-CoA binding protein"/>
    <property type="match status" value="1"/>
</dbReference>
<keyword evidence="4" id="KW-0812">Transmembrane</keyword>
<evidence type="ECO:0000313" key="7">
    <source>
        <dbReference type="Proteomes" id="UP001345219"/>
    </source>
</evidence>